<organism evidence="2 3">
    <name type="scientific">Actinophytocola xanthii</name>
    <dbReference type="NCBI Taxonomy" id="1912961"/>
    <lineage>
        <taxon>Bacteria</taxon>
        <taxon>Bacillati</taxon>
        <taxon>Actinomycetota</taxon>
        <taxon>Actinomycetes</taxon>
        <taxon>Pseudonocardiales</taxon>
        <taxon>Pseudonocardiaceae</taxon>
    </lineage>
</organism>
<dbReference type="Pfam" id="PF13489">
    <property type="entry name" value="Methyltransf_23"/>
    <property type="match status" value="1"/>
</dbReference>
<dbReference type="STRING" id="1912961.BU204_22390"/>
<sequence>MVSNTRNWTSYVDTKARAEHERLALLEEVFDPFTARLLDRLGVRPGWDCLEVGAGAGSVARLLAERAGPEHVVATDMAVDLLTPLADAGVRVLRHDVTADEAPGEFDLIHARMVLEHVSEREKAVRRMASWLRPGGVLVVESATPVPELAGHVAVARCLTALGEILGASVGTDPGWARRLPRPLEDAGLVDCGAEGYAVSVRGGSPAARWMAATHRLVEEPALARGVVSRADLTAAYTAYADPSYVDYAWMVVGAHGRRPT</sequence>
<dbReference type="EMBL" id="MSIE01000042">
    <property type="protein sequence ID" value="OLF15390.1"/>
    <property type="molecule type" value="Genomic_DNA"/>
</dbReference>
<reference evidence="2 3" key="1">
    <citation type="submission" date="2016-12" db="EMBL/GenBank/DDBJ databases">
        <title>The draft genome sequence of Actinophytocola sp. 11-183.</title>
        <authorList>
            <person name="Wang W."/>
            <person name="Yuan L."/>
        </authorList>
    </citation>
    <scope>NUCLEOTIDE SEQUENCE [LARGE SCALE GENOMIC DNA]</scope>
    <source>
        <strain evidence="2 3">11-183</strain>
    </source>
</reference>
<evidence type="ECO:0000313" key="2">
    <source>
        <dbReference type="EMBL" id="OLF15390.1"/>
    </source>
</evidence>
<dbReference type="Gene3D" id="3.40.50.150">
    <property type="entry name" value="Vaccinia Virus protein VP39"/>
    <property type="match status" value="1"/>
</dbReference>
<keyword evidence="3" id="KW-1185">Reference proteome</keyword>
<evidence type="ECO:0000313" key="3">
    <source>
        <dbReference type="Proteomes" id="UP000185596"/>
    </source>
</evidence>
<dbReference type="SUPFAM" id="SSF53335">
    <property type="entry name" value="S-adenosyl-L-methionine-dependent methyltransferases"/>
    <property type="match status" value="1"/>
</dbReference>
<protein>
    <recommendedName>
        <fullName evidence="4">Methyltransferase type 11 domain-containing protein</fullName>
    </recommendedName>
</protein>
<comment type="caution">
    <text evidence="2">The sequence shown here is derived from an EMBL/GenBank/DDBJ whole genome shotgun (WGS) entry which is preliminary data.</text>
</comment>
<gene>
    <name evidence="2" type="ORF">BU204_22390</name>
</gene>
<dbReference type="AlphaFoldDB" id="A0A1Q8CM16"/>
<dbReference type="PANTHER" id="PTHR43861:SF3">
    <property type="entry name" value="PUTATIVE (AFU_ORTHOLOGUE AFUA_2G14390)-RELATED"/>
    <property type="match status" value="1"/>
</dbReference>
<proteinExistence type="predicted"/>
<name>A0A1Q8CM16_9PSEU</name>
<dbReference type="Proteomes" id="UP000185596">
    <property type="component" value="Unassembled WGS sequence"/>
</dbReference>
<evidence type="ECO:0000256" key="1">
    <source>
        <dbReference type="ARBA" id="ARBA00022679"/>
    </source>
</evidence>
<dbReference type="GO" id="GO:0016740">
    <property type="term" value="F:transferase activity"/>
    <property type="evidence" value="ECO:0007669"/>
    <property type="project" value="UniProtKB-KW"/>
</dbReference>
<accession>A0A1Q8CM16</accession>
<keyword evidence="1" id="KW-0808">Transferase</keyword>
<dbReference type="CDD" id="cd02440">
    <property type="entry name" value="AdoMet_MTases"/>
    <property type="match status" value="1"/>
</dbReference>
<dbReference type="PANTHER" id="PTHR43861">
    <property type="entry name" value="TRANS-ACONITATE 2-METHYLTRANSFERASE-RELATED"/>
    <property type="match status" value="1"/>
</dbReference>
<dbReference type="InterPro" id="IPR029063">
    <property type="entry name" value="SAM-dependent_MTases_sf"/>
</dbReference>
<evidence type="ECO:0008006" key="4">
    <source>
        <dbReference type="Google" id="ProtNLM"/>
    </source>
</evidence>